<dbReference type="Gramene" id="OMO87022">
    <property type="protein sequence ID" value="OMO87022"/>
    <property type="gene ID" value="CCACVL1_09309"/>
</dbReference>
<keyword evidence="2" id="KW-1185">Reference proteome</keyword>
<accession>A0A1R3IWR5</accession>
<protein>
    <submittedName>
        <fullName evidence="1">Protein C36E8.4</fullName>
    </submittedName>
</protein>
<sequence length="92" mass="10492">MQPSTVDKTIVEDKLATFRNEFKSELLFEFREMLEAVLAKQQPISKAVESPISMDNNTLPPPCWPLQVPPWLYPAPSSSSPQTSSWVLPRQY</sequence>
<dbReference type="AlphaFoldDB" id="A0A1R3IWR5"/>
<proteinExistence type="predicted"/>
<evidence type="ECO:0000313" key="2">
    <source>
        <dbReference type="Proteomes" id="UP000188268"/>
    </source>
</evidence>
<organism evidence="1 2">
    <name type="scientific">Corchorus capsularis</name>
    <name type="common">Jute</name>
    <dbReference type="NCBI Taxonomy" id="210143"/>
    <lineage>
        <taxon>Eukaryota</taxon>
        <taxon>Viridiplantae</taxon>
        <taxon>Streptophyta</taxon>
        <taxon>Embryophyta</taxon>
        <taxon>Tracheophyta</taxon>
        <taxon>Spermatophyta</taxon>
        <taxon>Magnoliopsida</taxon>
        <taxon>eudicotyledons</taxon>
        <taxon>Gunneridae</taxon>
        <taxon>Pentapetalae</taxon>
        <taxon>rosids</taxon>
        <taxon>malvids</taxon>
        <taxon>Malvales</taxon>
        <taxon>Malvaceae</taxon>
        <taxon>Grewioideae</taxon>
        <taxon>Apeibeae</taxon>
        <taxon>Corchorus</taxon>
    </lineage>
</organism>
<name>A0A1R3IWR5_COCAP</name>
<evidence type="ECO:0000313" key="1">
    <source>
        <dbReference type="EMBL" id="OMO87022.1"/>
    </source>
</evidence>
<dbReference type="Proteomes" id="UP000188268">
    <property type="component" value="Unassembled WGS sequence"/>
</dbReference>
<reference evidence="1 2" key="1">
    <citation type="submission" date="2013-09" db="EMBL/GenBank/DDBJ databases">
        <title>Corchorus capsularis genome sequencing.</title>
        <authorList>
            <person name="Alam M."/>
            <person name="Haque M.S."/>
            <person name="Islam M.S."/>
            <person name="Emdad E.M."/>
            <person name="Islam M.M."/>
            <person name="Ahmed B."/>
            <person name="Halim A."/>
            <person name="Hossen Q.M.M."/>
            <person name="Hossain M.Z."/>
            <person name="Ahmed R."/>
            <person name="Khan M.M."/>
            <person name="Islam R."/>
            <person name="Rashid M.M."/>
            <person name="Khan S.A."/>
            <person name="Rahman M.S."/>
            <person name="Alam M."/>
        </authorList>
    </citation>
    <scope>NUCLEOTIDE SEQUENCE [LARGE SCALE GENOMIC DNA]</scope>
    <source>
        <strain evidence="2">cv. CVL-1</strain>
        <tissue evidence="1">Whole seedling</tissue>
    </source>
</reference>
<gene>
    <name evidence="1" type="ORF">CCACVL1_09309</name>
</gene>
<dbReference type="EMBL" id="AWWV01009338">
    <property type="protein sequence ID" value="OMO87022.1"/>
    <property type="molecule type" value="Genomic_DNA"/>
</dbReference>
<comment type="caution">
    <text evidence="1">The sequence shown here is derived from an EMBL/GenBank/DDBJ whole genome shotgun (WGS) entry which is preliminary data.</text>
</comment>